<sequence length="64" mass="7583">MCEANVYIDRNGQEKLFMEQANIIIFHKDGTLFIENIFGERKTIAARVKEMKLVEHKIILEESW</sequence>
<dbReference type="InterPro" id="IPR019300">
    <property type="entry name" value="CooT"/>
</dbReference>
<dbReference type="Proteomes" id="UP000070456">
    <property type="component" value="Unassembled WGS sequence"/>
</dbReference>
<dbReference type="STRING" id="520762.AN619_24740"/>
<evidence type="ECO:0000313" key="2">
    <source>
        <dbReference type="Proteomes" id="UP000070456"/>
    </source>
</evidence>
<name>A0A140L157_9FIRM</name>
<keyword evidence="2" id="KW-1185">Reference proteome</keyword>
<dbReference type="RefSeq" id="WP_068557391.1">
    <property type="nucleotide sequence ID" value="NZ_LOEE01000059.1"/>
</dbReference>
<dbReference type="EMBL" id="LOEE01000059">
    <property type="protein sequence ID" value="KXG74282.1"/>
    <property type="molecule type" value="Genomic_DNA"/>
</dbReference>
<dbReference type="Pfam" id="PF10133">
    <property type="entry name" value="CooT"/>
    <property type="match status" value="1"/>
</dbReference>
<dbReference type="OrthoDB" id="5422162at2"/>
<evidence type="ECO:0008006" key="3">
    <source>
        <dbReference type="Google" id="ProtNLM"/>
    </source>
</evidence>
<proteinExistence type="predicted"/>
<dbReference type="AlphaFoldDB" id="A0A140L157"/>
<protein>
    <recommendedName>
        <fullName evidence="3">RNA-binding protein</fullName>
    </recommendedName>
</protein>
<evidence type="ECO:0000313" key="1">
    <source>
        <dbReference type="EMBL" id="KXG74282.1"/>
    </source>
</evidence>
<comment type="caution">
    <text evidence="1">The sequence shown here is derived from an EMBL/GenBank/DDBJ whole genome shotgun (WGS) entry which is preliminary data.</text>
</comment>
<organism evidence="1 2">
    <name type="scientific">Thermotalea metallivorans</name>
    <dbReference type="NCBI Taxonomy" id="520762"/>
    <lineage>
        <taxon>Bacteria</taxon>
        <taxon>Bacillati</taxon>
        <taxon>Bacillota</taxon>
        <taxon>Clostridia</taxon>
        <taxon>Peptostreptococcales</taxon>
        <taxon>Thermotaleaceae</taxon>
        <taxon>Thermotalea</taxon>
    </lineage>
</organism>
<accession>A0A140L157</accession>
<reference evidence="1 2" key="1">
    <citation type="submission" date="2015-12" db="EMBL/GenBank/DDBJ databases">
        <title>Draft genome sequence of the thermoanaerobe Thermotalea metallivorans, an isolate from the runoff channel of the Great Artesian Basin, Australia.</title>
        <authorList>
            <person name="Patel B.K."/>
        </authorList>
    </citation>
    <scope>NUCLEOTIDE SEQUENCE [LARGE SCALE GENOMIC DNA]</scope>
    <source>
        <strain evidence="1 2">B2-1</strain>
    </source>
</reference>
<gene>
    <name evidence="1" type="ORF">AN619_24740</name>
</gene>